<dbReference type="AlphaFoldDB" id="A0A561XPX7"/>
<protein>
    <recommendedName>
        <fullName evidence="1">DUF7684 domain-containing protein</fullName>
    </recommendedName>
</protein>
<name>A0A561XPX7_ACIDE</name>
<gene>
    <name evidence="2" type="ORF">ATF69_2110</name>
</gene>
<sequence>MDSISEVVYLCLNPESELPKLSLGSFRALVMIESEVSTLWQHAVSDWLVRSGCLQMMAWGLGCSSWDDSVDWANLKQFDCGDIPDESFVLTSWHENQSLQEVMHFCKHFADHPFTELRSTLLLHIAYEPREEGICSLYGNA</sequence>
<evidence type="ECO:0000313" key="3">
    <source>
        <dbReference type="Proteomes" id="UP000321485"/>
    </source>
</evidence>
<dbReference type="Proteomes" id="UP000321485">
    <property type="component" value="Unassembled WGS sequence"/>
</dbReference>
<evidence type="ECO:0000313" key="2">
    <source>
        <dbReference type="EMBL" id="TWG38170.1"/>
    </source>
</evidence>
<evidence type="ECO:0000259" key="1">
    <source>
        <dbReference type="Pfam" id="PF24733"/>
    </source>
</evidence>
<feature type="domain" description="DUF7684" evidence="1">
    <location>
        <begin position="8"/>
        <end position="140"/>
    </location>
</feature>
<organism evidence="2 3">
    <name type="scientific">Acidovorax delafieldii</name>
    <name type="common">Pseudomonas delafieldii</name>
    <dbReference type="NCBI Taxonomy" id="47920"/>
    <lineage>
        <taxon>Bacteria</taxon>
        <taxon>Pseudomonadati</taxon>
        <taxon>Pseudomonadota</taxon>
        <taxon>Betaproteobacteria</taxon>
        <taxon>Burkholderiales</taxon>
        <taxon>Comamonadaceae</taxon>
        <taxon>Acidovorax</taxon>
    </lineage>
</organism>
<dbReference type="GeneID" id="51111176"/>
<accession>A0A561XPX7</accession>
<dbReference type="InterPro" id="IPR056101">
    <property type="entry name" value="DUF7684"/>
</dbReference>
<dbReference type="RefSeq" id="WP_146870885.1">
    <property type="nucleotide sequence ID" value="NZ_VJWE01000012.1"/>
</dbReference>
<reference evidence="2 3" key="1">
    <citation type="journal article" date="2015" name="Stand. Genomic Sci.">
        <title>Genomic Encyclopedia of Bacterial and Archaeal Type Strains, Phase III: the genomes of soil and plant-associated and newly described type strains.</title>
        <authorList>
            <person name="Whitman W.B."/>
            <person name="Woyke T."/>
            <person name="Klenk H.P."/>
            <person name="Zhou Y."/>
            <person name="Lilburn T.G."/>
            <person name="Beck B.J."/>
            <person name="De Vos P."/>
            <person name="Vandamme P."/>
            <person name="Eisen J.A."/>
            <person name="Garrity G."/>
            <person name="Hugenholtz P."/>
            <person name="Kyrpides N.C."/>
        </authorList>
    </citation>
    <scope>NUCLEOTIDE SEQUENCE [LARGE SCALE GENOMIC DNA]</scope>
    <source>
        <strain evidence="2 3">DSM 64</strain>
    </source>
</reference>
<dbReference type="EMBL" id="VJWE01000012">
    <property type="protein sequence ID" value="TWG38170.1"/>
    <property type="molecule type" value="Genomic_DNA"/>
</dbReference>
<dbReference type="Pfam" id="PF24733">
    <property type="entry name" value="DUF7684"/>
    <property type="match status" value="1"/>
</dbReference>
<comment type="caution">
    <text evidence="2">The sequence shown here is derived from an EMBL/GenBank/DDBJ whole genome shotgun (WGS) entry which is preliminary data.</text>
</comment>
<proteinExistence type="predicted"/>